<name>A0A382GLE0_9ZZZZ</name>
<dbReference type="NCBIfam" id="TIGR02145">
    <property type="entry name" value="Fib_succ_major"/>
    <property type="match status" value="1"/>
</dbReference>
<sequence>MGKKNTILIPLGKLKRVLLIALLIGFACEDKEQDTIPPDTTPPTVSIQSPITNNPIFEIVTIVVETNDNVGISKVEFYVDDSLVSTDTESPYEYDWNTTEYEDGSEHIVKVISYDNSDNSTTSQPIVYVIDNSTSRPTPSGLYPITYNDGFQISWSQNNDDDFGFYKLYESLSEDMSNQTLVYETTERVDTNYVVTGVSENEIRYYQLVVGDVWGLHTESEVVSFGYVIDIDGNIYKIVQIGNQIWMAENLKVTHYNDGSEIPTGYSNSEWADLDGTETGAYAVYNDDPSNTDVYGNLYNWYVVEDERGVCPAGWNVPTDD</sequence>
<dbReference type="AlphaFoldDB" id="A0A382GLE0"/>
<feature type="non-terminal residue" evidence="2">
    <location>
        <position position="321"/>
    </location>
</feature>
<evidence type="ECO:0000313" key="2">
    <source>
        <dbReference type="EMBL" id="SVB75614.1"/>
    </source>
</evidence>
<feature type="domain" description="Fibrobacter succinogenes major paralogous" evidence="1">
    <location>
        <begin position="239"/>
        <end position="321"/>
    </location>
</feature>
<protein>
    <recommendedName>
        <fullName evidence="1">Fibrobacter succinogenes major paralogous domain-containing protein</fullName>
    </recommendedName>
</protein>
<dbReference type="Pfam" id="PF09603">
    <property type="entry name" value="Fib_succ_major"/>
    <property type="match status" value="1"/>
</dbReference>
<dbReference type="InterPro" id="IPR011871">
    <property type="entry name" value="Fib_succ_major"/>
</dbReference>
<organism evidence="2">
    <name type="scientific">marine metagenome</name>
    <dbReference type="NCBI Taxonomy" id="408172"/>
    <lineage>
        <taxon>unclassified sequences</taxon>
        <taxon>metagenomes</taxon>
        <taxon>ecological metagenomes</taxon>
    </lineage>
</organism>
<dbReference type="Pfam" id="PF17957">
    <property type="entry name" value="Big_7"/>
    <property type="match status" value="1"/>
</dbReference>
<dbReference type="InterPro" id="IPR013783">
    <property type="entry name" value="Ig-like_fold"/>
</dbReference>
<accession>A0A382GLE0</accession>
<dbReference type="EMBL" id="UINC01056043">
    <property type="protein sequence ID" value="SVB75614.1"/>
    <property type="molecule type" value="Genomic_DNA"/>
</dbReference>
<evidence type="ECO:0000259" key="1">
    <source>
        <dbReference type="Pfam" id="PF09603"/>
    </source>
</evidence>
<dbReference type="PROSITE" id="PS51257">
    <property type="entry name" value="PROKAR_LIPOPROTEIN"/>
    <property type="match status" value="1"/>
</dbReference>
<gene>
    <name evidence="2" type="ORF">METZ01_LOCUS228468</name>
</gene>
<reference evidence="2" key="1">
    <citation type="submission" date="2018-05" db="EMBL/GenBank/DDBJ databases">
        <authorList>
            <person name="Lanie J.A."/>
            <person name="Ng W.-L."/>
            <person name="Kazmierczak K.M."/>
            <person name="Andrzejewski T.M."/>
            <person name="Davidsen T.M."/>
            <person name="Wayne K.J."/>
            <person name="Tettelin H."/>
            <person name="Glass J.I."/>
            <person name="Rusch D."/>
            <person name="Podicherti R."/>
            <person name="Tsui H.-C.T."/>
            <person name="Winkler M.E."/>
        </authorList>
    </citation>
    <scope>NUCLEOTIDE SEQUENCE</scope>
</reference>
<dbReference type="Gene3D" id="2.60.40.10">
    <property type="entry name" value="Immunoglobulins"/>
    <property type="match status" value="1"/>
</dbReference>
<proteinExistence type="predicted"/>